<dbReference type="EMBL" id="CDMZ01005769">
    <property type="protein sequence ID" value="CEM54247.1"/>
    <property type="molecule type" value="Genomic_DNA"/>
</dbReference>
<gene>
    <name evidence="2" type="ORF">Cvel_12625</name>
</gene>
<keyword evidence="1" id="KW-0732">Signal</keyword>
<organism evidence="2">
    <name type="scientific">Chromera velia CCMP2878</name>
    <dbReference type="NCBI Taxonomy" id="1169474"/>
    <lineage>
        <taxon>Eukaryota</taxon>
        <taxon>Sar</taxon>
        <taxon>Alveolata</taxon>
        <taxon>Colpodellida</taxon>
        <taxon>Chromeraceae</taxon>
        <taxon>Chromera</taxon>
    </lineage>
</organism>
<dbReference type="AlphaFoldDB" id="A0A0G4IAM6"/>
<reference evidence="2" key="1">
    <citation type="submission" date="2014-11" db="EMBL/GenBank/DDBJ databases">
        <authorList>
            <person name="Otto D Thomas"/>
            <person name="Naeem Raeece"/>
        </authorList>
    </citation>
    <scope>NUCLEOTIDE SEQUENCE</scope>
</reference>
<feature type="signal peptide" evidence="1">
    <location>
        <begin position="1"/>
        <end position="29"/>
    </location>
</feature>
<protein>
    <submittedName>
        <fullName evidence="2">Uncharacterized protein</fullName>
    </submittedName>
</protein>
<evidence type="ECO:0000256" key="1">
    <source>
        <dbReference type="SAM" id="SignalP"/>
    </source>
</evidence>
<proteinExistence type="predicted"/>
<feature type="chain" id="PRO_5005192788" evidence="1">
    <location>
        <begin position="30"/>
        <end position="400"/>
    </location>
</feature>
<sequence length="400" mass="46104">MRDGRVKMRRSLRVSLFLPLVLLSETASGLHPRHESRGELRSAFLVSSQHGRVFSRSLEGRRRRGSSELWAGDGKLPPGPIGGVYIMSQDGEMKTPNLFEDARDFFRKITRPDITRFPPRRMEQEFAVLLMRSSYNATDEMDFVPMDEFQKDQFLKRQAEWEGYKDRVALADLPMIQGDLPNPLYLDFMSYIQYHTIEKKMRPGTARQKFFEKNGAEGTVSVVQRPPSLEDDRVLPREFLERVGDRLLRWMVDKYNTSPNKRCCMIRFAKQPSLDFIVSNLKQIGEIFVQNGYCDKVVVQKYEDLFSPKRIRFTSLLPATLWSYQVLKGEESRITNDFDARVVMAYLRKCGVKVRHVATVVDGREMQHDFTLIGEPSTGPNLNSLNNILGTSSQEEVGDV</sequence>
<name>A0A0G4IAM6_9ALVE</name>
<evidence type="ECO:0000313" key="2">
    <source>
        <dbReference type="EMBL" id="CEM54247.1"/>
    </source>
</evidence>
<dbReference type="VEuPathDB" id="CryptoDB:Cvel_12625"/>
<accession>A0A0G4IAM6</accession>